<dbReference type="Gene3D" id="2.30.29.30">
    <property type="entry name" value="Pleckstrin-homology domain (PH domain)/Phosphotyrosine-binding domain (PTB)"/>
    <property type="match status" value="1"/>
</dbReference>
<accession>A0A6A6A0N6</accession>
<organism evidence="6 7">
    <name type="scientific">Dothidotthia symphoricarpi CBS 119687</name>
    <dbReference type="NCBI Taxonomy" id="1392245"/>
    <lineage>
        <taxon>Eukaryota</taxon>
        <taxon>Fungi</taxon>
        <taxon>Dikarya</taxon>
        <taxon>Ascomycota</taxon>
        <taxon>Pezizomycotina</taxon>
        <taxon>Dothideomycetes</taxon>
        <taxon>Pleosporomycetidae</taxon>
        <taxon>Pleosporales</taxon>
        <taxon>Dothidotthiaceae</taxon>
        <taxon>Dothidotthia</taxon>
    </lineage>
</organism>
<feature type="region of interest" description="Disordered" evidence="5">
    <location>
        <begin position="1"/>
        <end position="24"/>
    </location>
</feature>
<dbReference type="InterPro" id="IPR039924">
    <property type="entry name" value="ICln/Lot5/Saf5"/>
</dbReference>
<evidence type="ECO:0000313" key="7">
    <source>
        <dbReference type="Proteomes" id="UP000799771"/>
    </source>
</evidence>
<evidence type="ECO:0000256" key="5">
    <source>
        <dbReference type="SAM" id="MobiDB-lite"/>
    </source>
</evidence>
<dbReference type="GO" id="GO:0045292">
    <property type="term" value="P:mRNA cis splicing, via spliceosome"/>
    <property type="evidence" value="ECO:0007669"/>
    <property type="project" value="TreeGrafter"/>
</dbReference>
<keyword evidence="7" id="KW-1185">Reference proteome</keyword>
<dbReference type="PANTHER" id="PTHR21399:SF0">
    <property type="entry name" value="METHYLOSOME SUBUNIT PICLN"/>
    <property type="match status" value="1"/>
</dbReference>
<evidence type="ECO:0008006" key="8">
    <source>
        <dbReference type="Google" id="ProtNLM"/>
    </source>
</evidence>
<dbReference type="InterPro" id="IPR011993">
    <property type="entry name" value="PH-like_dom_sf"/>
</dbReference>
<sequence>MTLRHLDAAPKTEDYTPLQEHQEQTPSTFFGAKPVLYARYGGLTLSVLASQLQEDAAFAKLSTEPDGDDVLVKNVEIWVNSENLILFQDSPTPTGVSIPYPSVALHATMKYKSTIEALYMNISLNDADTVNEEEDIKTLELTVLPPNYVSSPVATCIMDIFTAMNTCADLHPDPDASDDDGGDDLDETAPGASGWITAENMDEYMDEDGNFAGMVMGEELGPGAGSVRQRDEGDGANGVNEHEEKYYRTG</sequence>
<dbReference type="AlphaFoldDB" id="A0A6A6A0N6"/>
<dbReference type="EMBL" id="ML977516">
    <property type="protein sequence ID" value="KAF2125409.1"/>
    <property type="molecule type" value="Genomic_DNA"/>
</dbReference>
<dbReference type="RefSeq" id="XP_033519801.1">
    <property type="nucleotide sequence ID" value="XM_033669832.1"/>
</dbReference>
<dbReference type="GO" id="GO:0005681">
    <property type="term" value="C:spliceosomal complex"/>
    <property type="evidence" value="ECO:0007669"/>
    <property type="project" value="TreeGrafter"/>
</dbReference>
<dbReference type="Proteomes" id="UP000799771">
    <property type="component" value="Unassembled WGS sequence"/>
</dbReference>
<dbReference type="GO" id="GO:0000387">
    <property type="term" value="P:spliceosomal snRNP assembly"/>
    <property type="evidence" value="ECO:0007669"/>
    <property type="project" value="TreeGrafter"/>
</dbReference>
<gene>
    <name evidence="6" type="ORF">P153DRAFT_378865</name>
</gene>
<feature type="region of interest" description="Disordered" evidence="5">
    <location>
        <begin position="172"/>
        <end position="250"/>
    </location>
</feature>
<feature type="compositionally biased region" description="Basic and acidic residues" evidence="5">
    <location>
        <begin position="240"/>
        <end position="250"/>
    </location>
</feature>
<protein>
    <recommendedName>
        <fullName evidence="8">Regulator of volume decrease after cellular swelling-domain-containing protein</fullName>
    </recommendedName>
</protein>
<feature type="compositionally biased region" description="Acidic residues" evidence="5">
    <location>
        <begin position="175"/>
        <end position="187"/>
    </location>
</feature>
<evidence type="ECO:0000256" key="1">
    <source>
        <dbReference type="ARBA" id="ARBA00004123"/>
    </source>
</evidence>
<dbReference type="OrthoDB" id="19714at2759"/>
<evidence type="ECO:0000313" key="6">
    <source>
        <dbReference type="EMBL" id="KAF2125409.1"/>
    </source>
</evidence>
<reference evidence="6" key="1">
    <citation type="journal article" date="2020" name="Stud. Mycol.">
        <title>101 Dothideomycetes genomes: a test case for predicting lifestyles and emergence of pathogens.</title>
        <authorList>
            <person name="Haridas S."/>
            <person name="Albert R."/>
            <person name="Binder M."/>
            <person name="Bloem J."/>
            <person name="Labutti K."/>
            <person name="Salamov A."/>
            <person name="Andreopoulos B."/>
            <person name="Baker S."/>
            <person name="Barry K."/>
            <person name="Bills G."/>
            <person name="Bluhm B."/>
            <person name="Cannon C."/>
            <person name="Castanera R."/>
            <person name="Culley D."/>
            <person name="Daum C."/>
            <person name="Ezra D."/>
            <person name="Gonzalez J."/>
            <person name="Henrissat B."/>
            <person name="Kuo A."/>
            <person name="Liang C."/>
            <person name="Lipzen A."/>
            <person name="Lutzoni F."/>
            <person name="Magnuson J."/>
            <person name="Mondo S."/>
            <person name="Nolan M."/>
            <person name="Ohm R."/>
            <person name="Pangilinan J."/>
            <person name="Park H.-J."/>
            <person name="Ramirez L."/>
            <person name="Alfaro M."/>
            <person name="Sun H."/>
            <person name="Tritt A."/>
            <person name="Yoshinaga Y."/>
            <person name="Zwiers L.-H."/>
            <person name="Turgeon B."/>
            <person name="Goodwin S."/>
            <person name="Spatafora J."/>
            <person name="Crous P."/>
            <person name="Grigoriev I."/>
        </authorList>
    </citation>
    <scope>NUCLEOTIDE SEQUENCE</scope>
    <source>
        <strain evidence="6">CBS 119687</strain>
    </source>
</reference>
<evidence type="ECO:0000256" key="2">
    <source>
        <dbReference type="ARBA" id="ARBA00004496"/>
    </source>
</evidence>
<dbReference type="GO" id="GO:0005829">
    <property type="term" value="C:cytosol"/>
    <property type="evidence" value="ECO:0007669"/>
    <property type="project" value="TreeGrafter"/>
</dbReference>
<evidence type="ECO:0000256" key="4">
    <source>
        <dbReference type="ARBA" id="ARBA00023242"/>
    </source>
</evidence>
<feature type="compositionally biased region" description="Basic and acidic residues" evidence="5">
    <location>
        <begin position="1"/>
        <end position="14"/>
    </location>
</feature>
<dbReference type="Pfam" id="PF03517">
    <property type="entry name" value="Voldacs"/>
    <property type="match status" value="1"/>
</dbReference>
<keyword evidence="3" id="KW-0963">Cytoplasm</keyword>
<dbReference type="GO" id="GO:0034715">
    <property type="term" value="C:pICln-Sm protein complex"/>
    <property type="evidence" value="ECO:0007669"/>
    <property type="project" value="TreeGrafter"/>
</dbReference>
<keyword evidence="4" id="KW-0539">Nucleus</keyword>
<dbReference type="PANTHER" id="PTHR21399">
    <property type="entry name" value="CHLORIDE CONDUCTANCE REGULATORY PROTEIN ICLN"/>
    <property type="match status" value="1"/>
</dbReference>
<proteinExistence type="predicted"/>
<name>A0A6A6A0N6_9PLEO</name>
<feature type="compositionally biased region" description="Acidic residues" evidence="5">
    <location>
        <begin position="200"/>
        <end position="209"/>
    </location>
</feature>
<comment type="subcellular location">
    <subcellularLocation>
        <location evidence="2">Cytoplasm</location>
    </subcellularLocation>
    <subcellularLocation>
        <location evidence="1">Nucleus</location>
    </subcellularLocation>
</comment>
<evidence type="ECO:0000256" key="3">
    <source>
        <dbReference type="ARBA" id="ARBA00022490"/>
    </source>
</evidence>
<dbReference type="GeneID" id="54410264"/>